<proteinExistence type="inferred from homology"/>
<comment type="similarity">
    <text evidence="2">Belongs to the PTEN phosphatase protein family.</text>
</comment>
<dbReference type="InterPro" id="IPR000387">
    <property type="entry name" value="Tyr_Pase_dom"/>
</dbReference>
<dbReference type="EMBL" id="JARBDR010000923">
    <property type="protein sequence ID" value="KAJ8297558.1"/>
    <property type="molecule type" value="Genomic_DNA"/>
</dbReference>
<protein>
    <recommendedName>
        <fullName evidence="10">Phosphatidylinositol-3,4,5-trisphosphate 3-phosphatase</fullName>
    </recommendedName>
</protein>
<comment type="subcellular location">
    <subcellularLocation>
        <location evidence="1">Cell projection</location>
    </subcellularLocation>
</comment>
<feature type="domain" description="Phosphatase tensin-type" evidence="6">
    <location>
        <begin position="1"/>
        <end position="173"/>
    </location>
</feature>
<evidence type="ECO:0000259" key="7">
    <source>
        <dbReference type="PROSITE" id="PS51182"/>
    </source>
</evidence>
<dbReference type="PROSITE" id="PS51182">
    <property type="entry name" value="C2_TENSIN"/>
    <property type="match status" value="1"/>
</dbReference>
<dbReference type="InterPro" id="IPR035892">
    <property type="entry name" value="C2_domain_sf"/>
</dbReference>
<dbReference type="InterPro" id="IPR029021">
    <property type="entry name" value="Prot-tyrosine_phosphatase-like"/>
</dbReference>
<evidence type="ECO:0000313" key="9">
    <source>
        <dbReference type="Proteomes" id="UP001217089"/>
    </source>
</evidence>
<dbReference type="SUPFAM" id="SSF49562">
    <property type="entry name" value="C2 domain (Calcium/lipid-binding domain, CaLB)"/>
    <property type="match status" value="1"/>
</dbReference>
<evidence type="ECO:0000256" key="1">
    <source>
        <dbReference type="ARBA" id="ARBA00004316"/>
    </source>
</evidence>
<evidence type="ECO:0000259" key="6">
    <source>
        <dbReference type="PROSITE" id="PS51181"/>
    </source>
</evidence>
<dbReference type="InterPro" id="IPR029023">
    <property type="entry name" value="Tensin_phosphatase"/>
</dbReference>
<dbReference type="SMART" id="SM01326">
    <property type="entry name" value="PTEN_C2"/>
    <property type="match status" value="1"/>
</dbReference>
<dbReference type="PROSITE" id="PS00383">
    <property type="entry name" value="TYR_PHOSPHATASE_1"/>
    <property type="match status" value="1"/>
</dbReference>
<dbReference type="Proteomes" id="UP001217089">
    <property type="component" value="Unassembled WGS sequence"/>
</dbReference>
<evidence type="ECO:0000313" key="8">
    <source>
        <dbReference type="EMBL" id="KAJ8297558.1"/>
    </source>
</evidence>
<feature type="domain" description="Tyrosine specific protein phosphatases" evidence="5">
    <location>
        <begin position="82"/>
        <end position="145"/>
    </location>
</feature>
<dbReference type="SMART" id="SM00404">
    <property type="entry name" value="PTPc_motif"/>
    <property type="match status" value="1"/>
</dbReference>
<evidence type="ECO:0000256" key="4">
    <source>
        <dbReference type="ARBA" id="ARBA00023273"/>
    </source>
</evidence>
<dbReference type="Gene3D" id="2.60.40.1110">
    <property type="match status" value="2"/>
</dbReference>
<dbReference type="InterPro" id="IPR057023">
    <property type="entry name" value="PTP-SAK"/>
</dbReference>
<dbReference type="Pfam" id="PF22784">
    <property type="entry name" value="PTP-SAK"/>
    <property type="match status" value="1"/>
</dbReference>
<dbReference type="SUPFAM" id="SSF52799">
    <property type="entry name" value="(Phosphotyrosine protein) phosphatases II"/>
    <property type="match status" value="1"/>
</dbReference>
<keyword evidence="4" id="KW-0966">Cell projection</keyword>
<dbReference type="PROSITE" id="PS50056">
    <property type="entry name" value="TYR_PHOSPHATASE_2"/>
    <property type="match status" value="1"/>
</dbReference>
<dbReference type="InterPro" id="IPR014020">
    <property type="entry name" value="Tensin_C2-dom"/>
</dbReference>
<keyword evidence="9" id="KW-1185">Reference proteome</keyword>
<dbReference type="InterPro" id="IPR003595">
    <property type="entry name" value="Tyr_Pase_cat"/>
</dbReference>
<sequence>MNEMCITTTDEILHDHGCYNTESSRISFATYLKKSHSNVFPISWFNVHVQESYKGERDYDETLFHNMVERVYIDDHNVPRIRDMIDFTANVREWMQKDKQNIIAIHCKGGKGRTGTMICVWLIDCGVFEQAEESLEYFGDRRTDLTVGKRFQGVETPSQSRYVGYYEKVLKEFGRGLPPRREKKIVSVKIEGLTGVGNGDGSDLSMEIRADGLLIYECHFGTNVNCQVMRYTDSDSIVIELKNQPAIADDIKIRFLSKAKNIPKVLHLSRDEIDNPHKKKAQKVFRDCFTVELKFGDVENERTSYHTMLILEQSNPFLYPKYTF</sequence>
<evidence type="ECO:0000259" key="5">
    <source>
        <dbReference type="PROSITE" id="PS50056"/>
    </source>
</evidence>
<evidence type="ECO:0008006" key="10">
    <source>
        <dbReference type="Google" id="ProtNLM"/>
    </source>
</evidence>
<feature type="domain" description="C2 tensin-type" evidence="7">
    <location>
        <begin position="180"/>
        <end position="298"/>
    </location>
</feature>
<reference evidence="8 9" key="1">
    <citation type="submission" date="2022-12" db="EMBL/GenBank/DDBJ databases">
        <title>Chromosome-level genome of Tegillarca granosa.</title>
        <authorList>
            <person name="Kim J."/>
        </authorList>
    </citation>
    <scope>NUCLEOTIDE SEQUENCE [LARGE SCALE GENOMIC DNA]</scope>
    <source>
        <strain evidence="8">Teg-2019</strain>
        <tissue evidence="8">Adductor muscle</tissue>
    </source>
</reference>
<evidence type="ECO:0000256" key="2">
    <source>
        <dbReference type="ARBA" id="ARBA00007881"/>
    </source>
</evidence>
<dbReference type="PANTHER" id="PTHR12305:SF60">
    <property type="entry name" value="PHOSPHATIDYLINOSITOL 3,4,5-TRISPHOSPHATE 3-PHOSPHATASE TPTE2-RELATED"/>
    <property type="match status" value="1"/>
</dbReference>
<dbReference type="InterPro" id="IPR016130">
    <property type="entry name" value="Tyr_Pase_AS"/>
</dbReference>
<dbReference type="Pfam" id="PF10409">
    <property type="entry name" value="PTEN_C2"/>
    <property type="match status" value="1"/>
</dbReference>
<accession>A0ABQ9DWC3</accession>
<dbReference type="PROSITE" id="PS51181">
    <property type="entry name" value="PPASE_TENSIN"/>
    <property type="match status" value="1"/>
</dbReference>
<organism evidence="8 9">
    <name type="scientific">Tegillarca granosa</name>
    <name type="common">Malaysian cockle</name>
    <name type="synonym">Anadara granosa</name>
    <dbReference type="NCBI Taxonomy" id="220873"/>
    <lineage>
        <taxon>Eukaryota</taxon>
        <taxon>Metazoa</taxon>
        <taxon>Spiralia</taxon>
        <taxon>Lophotrochozoa</taxon>
        <taxon>Mollusca</taxon>
        <taxon>Bivalvia</taxon>
        <taxon>Autobranchia</taxon>
        <taxon>Pteriomorphia</taxon>
        <taxon>Arcoida</taxon>
        <taxon>Arcoidea</taxon>
        <taxon>Arcidae</taxon>
        <taxon>Tegillarca</taxon>
    </lineage>
</organism>
<evidence type="ECO:0000256" key="3">
    <source>
        <dbReference type="ARBA" id="ARBA00022801"/>
    </source>
</evidence>
<dbReference type="Gene3D" id="3.90.190.10">
    <property type="entry name" value="Protein tyrosine phosphatase superfamily"/>
    <property type="match status" value="1"/>
</dbReference>
<dbReference type="PANTHER" id="PTHR12305">
    <property type="entry name" value="PHOSPHATASE WITH HOMOLOGY TO TENSIN"/>
    <property type="match status" value="1"/>
</dbReference>
<keyword evidence="3" id="KW-0378">Hydrolase</keyword>
<gene>
    <name evidence="8" type="ORF">KUTeg_024089</name>
</gene>
<dbReference type="InterPro" id="IPR051281">
    <property type="entry name" value="Dual-spec_lipid-protein_phosph"/>
</dbReference>
<comment type="caution">
    <text evidence="8">The sequence shown here is derived from an EMBL/GenBank/DDBJ whole genome shotgun (WGS) entry which is preliminary data.</text>
</comment>
<name>A0ABQ9DWC3_TEGGR</name>